<dbReference type="Pfam" id="PF10203">
    <property type="entry name" value="Pet191_N"/>
    <property type="match status" value="1"/>
</dbReference>
<name>A0A2P6NUF8_9EUKA</name>
<organism evidence="1 2">
    <name type="scientific">Planoprotostelium fungivorum</name>
    <dbReference type="NCBI Taxonomy" id="1890364"/>
    <lineage>
        <taxon>Eukaryota</taxon>
        <taxon>Amoebozoa</taxon>
        <taxon>Evosea</taxon>
        <taxon>Variosea</taxon>
        <taxon>Cavosteliida</taxon>
        <taxon>Cavosteliaceae</taxon>
        <taxon>Planoprotostelium</taxon>
    </lineage>
</organism>
<keyword evidence="2" id="KW-1185">Reference proteome</keyword>
<evidence type="ECO:0000313" key="1">
    <source>
        <dbReference type="EMBL" id="PRP87604.1"/>
    </source>
</evidence>
<gene>
    <name evidence="1" type="ORF">PROFUN_04631</name>
</gene>
<dbReference type="EMBL" id="MDYQ01000019">
    <property type="protein sequence ID" value="PRP87604.1"/>
    <property type="molecule type" value="Genomic_DNA"/>
</dbReference>
<protein>
    <recommendedName>
        <fullName evidence="3">Cytochrome c oxidase assembly factor 5</fullName>
    </recommendedName>
</protein>
<reference evidence="1 2" key="1">
    <citation type="journal article" date="2018" name="Genome Biol. Evol.">
        <title>Multiple Roots of Fruiting Body Formation in Amoebozoa.</title>
        <authorList>
            <person name="Hillmann F."/>
            <person name="Forbes G."/>
            <person name="Novohradska S."/>
            <person name="Ferling I."/>
            <person name="Riege K."/>
            <person name="Groth M."/>
            <person name="Westermann M."/>
            <person name="Marz M."/>
            <person name="Spaller T."/>
            <person name="Winckler T."/>
            <person name="Schaap P."/>
            <person name="Glockner G."/>
        </authorList>
    </citation>
    <scope>NUCLEOTIDE SEQUENCE [LARGE SCALE GENOMIC DNA]</scope>
    <source>
        <strain evidence="1 2">Jena</strain>
    </source>
</reference>
<sequence length="81" mass="9671">MANSCKLYIKGVEDCIRASKCYAEGRTFGDCLKEKDETKVDFECQQSKKLLEICKYNQFNMRKRFKGNLWDPYRRPEDEET</sequence>
<evidence type="ECO:0008006" key="3">
    <source>
        <dbReference type="Google" id="ProtNLM"/>
    </source>
</evidence>
<dbReference type="InParanoid" id="A0A2P6NUF8"/>
<dbReference type="Proteomes" id="UP000241769">
    <property type="component" value="Unassembled WGS sequence"/>
</dbReference>
<comment type="caution">
    <text evidence="1">The sequence shown here is derived from an EMBL/GenBank/DDBJ whole genome shotgun (WGS) entry which is preliminary data.</text>
</comment>
<dbReference type="InterPro" id="IPR018793">
    <property type="entry name" value="Cyt_c_oxidase_assmbl_Pet191"/>
</dbReference>
<proteinExistence type="predicted"/>
<evidence type="ECO:0000313" key="2">
    <source>
        <dbReference type="Proteomes" id="UP000241769"/>
    </source>
</evidence>
<dbReference type="AlphaFoldDB" id="A0A2P6NUF8"/>
<accession>A0A2P6NUF8</accession>